<dbReference type="InterPro" id="IPR029065">
    <property type="entry name" value="Enolase_C-like"/>
</dbReference>
<evidence type="ECO:0000256" key="2">
    <source>
        <dbReference type="ARBA" id="ARBA00022723"/>
    </source>
</evidence>
<dbReference type="Gene3D" id="3.20.20.120">
    <property type="entry name" value="Enolase-like C-terminal domain"/>
    <property type="match status" value="1"/>
</dbReference>
<dbReference type="Pfam" id="PF13378">
    <property type="entry name" value="MR_MLE_C"/>
    <property type="match status" value="1"/>
</dbReference>
<dbReference type="PANTHER" id="PTHR13794">
    <property type="entry name" value="ENOLASE SUPERFAMILY, MANDELATE RACEMASE"/>
    <property type="match status" value="1"/>
</dbReference>
<evidence type="ECO:0000256" key="3">
    <source>
        <dbReference type="ARBA" id="ARBA00022842"/>
    </source>
</evidence>
<sequence length="366" mass="40281">MPANSEAITNLKVAAYTVPTDYPESDGTLQWNSTTMVLVELEAMGQRGIGYTYADASLSSFIATTLMQHVKGQHPFNTPKIWQDMLVAIRNEGSCGMAMMAVSAVDNALWDLKAKILNLPLAKLLGMVKSEALLYGSGGFTSYPIERLQQQLGGWADHGFQHVKMKIGRDAQADLERVQAARESIGDNVQLFVDANGAYDAKTAITQAKAFADHGVTWFEEPVSSDDLAGLYFIRNHTPPEIRVAAGEYGYNIGYFNQMLKQQAVDVLQADATRCGGITGFLKAGYLCEAYHLPFSFHCAPALHLHPCLALNAFYIGEYFYDHARIENLFFEGVQQPGSGRFSPDLSRPGLGLEFRQQDAAKFKVN</sequence>
<dbReference type="Proteomes" id="UP000186551">
    <property type="component" value="Unassembled WGS sequence"/>
</dbReference>
<dbReference type="CDD" id="cd03328">
    <property type="entry name" value="MR_like_3"/>
    <property type="match status" value="1"/>
</dbReference>
<dbReference type="GO" id="GO:0016854">
    <property type="term" value="F:racemase and epimerase activity"/>
    <property type="evidence" value="ECO:0007669"/>
    <property type="project" value="UniProtKB-ARBA"/>
</dbReference>
<dbReference type="PROSITE" id="PS00908">
    <property type="entry name" value="MR_MLE_1"/>
    <property type="match status" value="1"/>
</dbReference>
<dbReference type="GO" id="GO:0016836">
    <property type="term" value="F:hydro-lyase activity"/>
    <property type="evidence" value="ECO:0007669"/>
    <property type="project" value="TreeGrafter"/>
</dbReference>
<keyword evidence="3" id="KW-0460">Magnesium</keyword>
<comment type="caution">
    <text evidence="5">The sequence shown here is derived from an EMBL/GenBank/DDBJ whole genome shotgun (WGS) entry which is preliminary data.</text>
</comment>
<dbReference type="OrthoDB" id="9769182at2"/>
<dbReference type="RefSeq" id="WP_073855204.1">
    <property type="nucleotide sequence ID" value="NZ_LVWA01000013.1"/>
</dbReference>
<comment type="cofactor">
    <cofactor evidence="1">
        <name>Mg(2+)</name>
        <dbReference type="ChEBI" id="CHEBI:18420"/>
    </cofactor>
</comment>
<dbReference type="InterPro" id="IPR013342">
    <property type="entry name" value="Mandelate_racemase_C"/>
</dbReference>
<dbReference type="SFLD" id="SFLDS00001">
    <property type="entry name" value="Enolase"/>
    <property type="match status" value="1"/>
</dbReference>
<feature type="domain" description="Mandelate racemase/muconate lactonizing enzyme C-terminal" evidence="4">
    <location>
        <begin position="145"/>
        <end position="241"/>
    </location>
</feature>
<dbReference type="GO" id="GO:0016052">
    <property type="term" value="P:carbohydrate catabolic process"/>
    <property type="evidence" value="ECO:0007669"/>
    <property type="project" value="TreeGrafter"/>
</dbReference>
<dbReference type="InterPro" id="IPR018110">
    <property type="entry name" value="Mandel_Rmase/mucon_lact_enz_CS"/>
</dbReference>
<dbReference type="SFLD" id="SFLDG00179">
    <property type="entry name" value="mandelate_racemase"/>
    <property type="match status" value="1"/>
</dbReference>
<evidence type="ECO:0000259" key="4">
    <source>
        <dbReference type="SMART" id="SM00922"/>
    </source>
</evidence>
<dbReference type="GO" id="GO:0009063">
    <property type="term" value="P:amino acid catabolic process"/>
    <property type="evidence" value="ECO:0007669"/>
    <property type="project" value="InterPro"/>
</dbReference>
<dbReference type="Pfam" id="PF02746">
    <property type="entry name" value="MR_MLE_N"/>
    <property type="match status" value="1"/>
</dbReference>
<dbReference type="EMBL" id="LVWA01000013">
    <property type="protein sequence ID" value="OKL38484.1"/>
    <property type="molecule type" value="Genomic_DNA"/>
</dbReference>
<dbReference type="SUPFAM" id="SSF51604">
    <property type="entry name" value="Enolase C-terminal domain-like"/>
    <property type="match status" value="1"/>
</dbReference>
<name>A0A1Q5P8F6_9BACT</name>
<dbReference type="SUPFAM" id="SSF54826">
    <property type="entry name" value="Enolase N-terminal domain-like"/>
    <property type="match status" value="1"/>
</dbReference>
<dbReference type="InterPro" id="IPR029017">
    <property type="entry name" value="Enolase-like_N"/>
</dbReference>
<dbReference type="InterPro" id="IPR046945">
    <property type="entry name" value="RHMD-like"/>
</dbReference>
<evidence type="ECO:0000256" key="1">
    <source>
        <dbReference type="ARBA" id="ARBA00001946"/>
    </source>
</evidence>
<keyword evidence="2" id="KW-0479">Metal-binding</keyword>
<dbReference type="InterPro" id="IPR036849">
    <property type="entry name" value="Enolase-like_C_sf"/>
</dbReference>
<evidence type="ECO:0000313" key="5">
    <source>
        <dbReference type="EMBL" id="OKL38484.1"/>
    </source>
</evidence>
<proteinExistence type="predicted"/>
<dbReference type="PANTHER" id="PTHR13794:SF58">
    <property type="entry name" value="MITOCHONDRIAL ENOLASE SUPERFAMILY MEMBER 1"/>
    <property type="match status" value="1"/>
</dbReference>
<dbReference type="GO" id="GO:0000287">
    <property type="term" value="F:magnesium ion binding"/>
    <property type="evidence" value="ECO:0007669"/>
    <property type="project" value="TreeGrafter"/>
</dbReference>
<dbReference type="InterPro" id="IPR013341">
    <property type="entry name" value="Mandelate_racemase_N_dom"/>
</dbReference>
<reference evidence="5 6" key="1">
    <citation type="submission" date="2016-03" db="EMBL/GenBank/DDBJ databases">
        <title>Genome sequence of Pontibacter sp. nov., of the family cytophagaceae, isolated from marine sediment of the Yellow Sea, China.</title>
        <authorList>
            <person name="Zhang G."/>
            <person name="Zhang R."/>
        </authorList>
    </citation>
    <scope>NUCLEOTIDE SEQUENCE [LARGE SCALE GENOMIC DNA]</scope>
    <source>
        <strain evidence="5 6">S10-8</strain>
    </source>
</reference>
<keyword evidence="6" id="KW-1185">Reference proteome</keyword>
<accession>A0A1Q5P8F6</accession>
<dbReference type="AlphaFoldDB" id="A0A1Q5P8F6"/>
<dbReference type="SMART" id="SM00922">
    <property type="entry name" value="MR_MLE"/>
    <property type="match status" value="1"/>
</dbReference>
<dbReference type="Gene3D" id="3.30.390.10">
    <property type="entry name" value="Enolase-like, N-terminal domain"/>
    <property type="match status" value="1"/>
</dbReference>
<protein>
    <submittedName>
        <fullName evidence="5">Mandelate racemase</fullName>
    </submittedName>
</protein>
<evidence type="ECO:0000313" key="6">
    <source>
        <dbReference type="Proteomes" id="UP000186551"/>
    </source>
</evidence>
<organism evidence="5 6">
    <name type="scientific">Pontibacter flavimaris</name>
    <dbReference type="NCBI Taxonomy" id="1797110"/>
    <lineage>
        <taxon>Bacteria</taxon>
        <taxon>Pseudomonadati</taxon>
        <taxon>Bacteroidota</taxon>
        <taxon>Cytophagia</taxon>
        <taxon>Cytophagales</taxon>
        <taxon>Hymenobacteraceae</taxon>
        <taxon>Pontibacter</taxon>
    </lineage>
</organism>
<dbReference type="STRING" id="1797110.A3841_07150"/>
<gene>
    <name evidence="5" type="ORF">A3841_07150</name>
</gene>